<keyword evidence="3" id="KW-1185">Reference proteome</keyword>
<sequence length="148" mass="17450">MMKKLFVVILTIFCVAFGSLSHANSLEVPGKKTCKHRVVNELNSFKRKIYHFGNQTFQLDRRGMKHILERHHPCFWNGSIKDTQSFLSPDMSVKEIVYVIQSIMHENRDVLIKKGGKKFYQIKGRYKGHWYRVGFNRGRIAQFYPIVE</sequence>
<dbReference type="Proteomes" id="UP001220225">
    <property type="component" value="Unassembled WGS sequence"/>
</dbReference>
<evidence type="ECO:0000313" key="3">
    <source>
        <dbReference type="Proteomes" id="UP001220225"/>
    </source>
</evidence>
<accession>A0ABT5LWY6</accession>
<evidence type="ECO:0000256" key="1">
    <source>
        <dbReference type="SAM" id="SignalP"/>
    </source>
</evidence>
<feature type="signal peptide" evidence="1">
    <location>
        <begin position="1"/>
        <end position="23"/>
    </location>
</feature>
<name>A0ABT5LWY6_9GAMM</name>
<reference evidence="2 3" key="1">
    <citation type="submission" date="2023-02" db="EMBL/GenBank/DDBJ databases">
        <title>Entomopathogenic bacteria.</title>
        <authorList>
            <person name="Machado R.A."/>
        </authorList>
    </citation>
    <scope>NUCLEOTIDE SEQUENCE [LARGE SCALE GENOMIC DNA]</scope>
    <source>
        <strain evidence="2 3">XENO-2</strain>
    </source>
</reference>
<evidence type="ECO:0000313" key="2">
    <source>
        <dbReference type="EMBL" id="MDC9598724.1"/>
    </source>
</evidence>
<organism evidence="2 3">
    <name type="scientific">Xenorhabdus anantnagensis</name>
    <dbReference type="NCBI Taxonomy" id="3025875"/>
    <lineage>
        <taxon>Bacteria</taxon>
        <taxon>Pseudomonadati</taxon>
        <taxon>Pseudomonadota</taxon>
        <taxon>Gammaproteobacteria</taxon>
        <taxon>Enterobacterales</taxon>
        <taxon>Morganellaceae</taxon>
        <taxon>Xenorhabdus</taxon>
    </lineage>
</organism>
<evidence type="ECO:0008006" key="4">
    <source>
        <dbReference type="Google" id="ProtNLM"/>
    </source>
</evidence>
<comment type="caution">
    <text evidence="2">The sequence shown here is derived from an EMBL/GenBank/DDBJ whole genome shotgun (WGS) entry which is preliminary data.</text>
</comment>
<protein>
    <recommendedName>
        <fullName evidence="4">Bacterial EndoU nuclease domain-containing protein</fullName>
    </recommendedName>
</protein>
<feature type="chain" id="PRO_5045486126" description="Bacterial EndoU nuclease domain-containing protein" evidence="1">
    <location>
        <begin position="24"/>
        <end position="148"/>
    </location>
</feature>
<gene>
    <name evidence="2" type="ORF">PSI14_18260</name>
</gene>
<dbReference type="EMBL" id="JAQRFN010000038">
    <property type="protein sequence ID" value="MDC9598724.1"/>
    <property type="molecule type" value="Genomic_DNA"/>
</dbReference>
<proteinExistence type="predicted"/>
<keyword evidence="1" id="KW-0732">Signal</keyword>